<dbReference type="PANTHER" id="PTHR10098:SF108">
    <property type="entry name" value="TETRATRICOPEPTIDE REPEAT PROTEIN 28"/>
    <property type="match status" value="1"/>
</dbReference>
<dbReference type="InterPro" id="IPR024983">
    <property type="entry name" value="CHAT_dom"/>
</dbReference>
<dbReference type="EMBL" id="BOOA01000024">
    <property type="protein sequence ID" value="GIH25040.1"/>
    <property type="molecule type" value="Genomic_DNA"/>
</dbReference>
<dbReference type="InterPro" id="IPR011990">
    <property type="entry name" value="TPR-like_helical_dom_sf"/>
</dbReference>
<dbReference type="AlphaFoldDB" id="A0A919UQZ3"/>
<protein>
    <recommendedName>
        <fullName evidence="2">CHAT domain-containing protein</fullName>
    </recommendedName>
</protein>
<keyword evidence="4" id="KW-1185">Reference proteome</keyword>
<evidence type="ECO:0000313" key="3">
    <source>
        <dbReference type="EMBL" id="GIH25040.1"/>
    </source>
</evidence>
<dbReference type="PANTHER" id="PTHR10098">
    <property type="entry name" value="RAPSYN-RELATED"/>
    <property type="match status" value="1"/>
</dbReference>
<dbReference type="Gene3D" id="1.25.40.10">
    <property type="entry name" value="Tetratricopeptide repeat domain"/>
    <property type="match status" value="2"/>
</dbReference>
<reference evidence="3" key="1">
    <citation type="submission" date="2021-01" db="EMBL/GenBank/DDBJ databases">
        <title>Whole genome shotgun sequence of Acrocarpospora phusangensis NBRC 108782.</title>
        <authorList>
            <person name="Komaki H."/>
            <person name="Tamura T."/>
        </authorList>
    </citation>
    <scope>NUCLEOTIDE SEQUENCE</scope>
    <source>
        <strain evidence="3">NBRC 108782</strain>
    </source>
</reference>
<feature type="domain" description="CHAT" evidence="2">
    <location>
        <begin position="629"/>
        <end position="856"/>
    </location>
</feature>
<name>A0A919UQZ3_9ACTN</name>
<accession>A0A919UQZ3</accession>
<sequence length="868" mass="92214">MSGGTAKDRPASRVPDDPHDVLALVFARPREAMAVARDMLAAGLGPYETSIARQALGILYREFGDLDAALGELRQAVRLARRTGSADREADVLATLGIALVHRGMAAAGLKALDEGVARSAGRTWARVLFRRGGALWILGRHQEALDDLGRSAAWLFEAGDTLWAARAVNIRGNVHLALGSIEQARADFETAQRVFATTNQVHDSVGAIQNQGLVDFRSGDLPAALAKFDEADQGFRRLGTPMFELPADRCAVLLAAGLARDALQHADSALEHLARLRGQATRRAELLLVAARAALATGDAAVARERAHQAHTLLARQGRPWWTAHAKLILLQADFAGTAALPSLLSASARLTERLAALGSPDVWQAHLIAGRTALALDRRAVAELHLSAAAQARNRGPAMSRIAGWLAEALRAEAARQPRRLLHACHRGLALIDAHRLTLGSAELRALASAQGAEFAALGQRQYLRSGRTGDLLTWTERWRATALAVPAVRPPDDRELQARLTALRQTDASLAKARANGSAAAATLDRERRQLEAEIRTRTLRLRGSGPYDGQAPDRRRVLNAIGDTGRLIELLVVDGDLHLLLCGGDRVRRYEIGPVSAALAEIEFARSRLRRLAYETVPPAHDLAEAGRRLDAAILGPAARHLDGDPVVVVPPGILHATPWGLLPSLRRGPFSIAPSAGSWLRARAAQPPADDAVVLVRGPGLPHADDEIRSIADLYGKATVLENGSATAPTVLAALEGCALAHVAAHGTFRADSPLFSALHLDDGPLTVYDFERLGRAPYRLILSSCDSAQMAAVGADELLGLAAALLPLGTAGIVASVVPVNDAVAASFMAALHARLRLGRTLAEALHESRGPDVSFIAIGAG</sequence>
<evidence type="ECO:0000256" key="1">
    <source>
        <dbReference type="PROSITE-ProRule" id="PRU00339"/>
    </source>
</evidence>
<evidence type="ECO:0000259" key="2">
    <source>
        <dbReference type="Pfam" id="PF12770"/>
    </source>
</evidence>
<proteinExistence type="predicted"/>
<dbReference type="Pfam" id="PF12770">
    <property type="entry name" value="CHAT"/>
    <property type="match status" value="1"/>
</dbReference>
<gene>
    <name evidence="3" type="ORF">Aph01nite_33500</name>
</gene>
<dbReference type="PROSITE" id="PS50005">
    <property type="entry name" value="TPR"/>
    <property type="match status" value="1"/>
</dbReference>
<organism evidence="3 4">
    <name type="scientific">Acrocarpospora phusangensis</name>
    <dbReference type="NCBI Taxonomy" id="1070424"/>
    <lineage>
        <taxon>Bacteria</taxon>
        <taxon>Bacillati</taxon>
        <taxon>Actinomycetota</taxon>
        <taxon>Actinomycetes</taxon>
        <taxon>Streptosporangiales</taxon>
        <taxon>Streptosporangiaceae</taxon>
        <taxon>Acrocarpospora</taxon>
    </lineage>
</organism>
<comment type="caution">
    <text evidence="3">The sequence shown here is derived from an EMBL/GenBank/DDBJ whole genome shotgun (WGS) entry which is preliminary data.</text>
</comment>
<dbReference type="SMART" id="SM00028">
    <property type="entry name" value="TPR"/>
    <property type="match status" value="2"/>
</dbReference>
<dbReference type="SUPFAM" id="SSF48452">
    <property type="entry name" value="TPR-like"/>
    <property type="match status" value="1"/>
</dbReference>
<feature type="repeat" description="TPR" evidence="1">
    <location>
        <begin position="50"/>
        <end position="83"/>
    </location>
</feature>
<dbReference type="InterPro" id="IPR019734">
    <property type="entry name" value="TPR_rpt"/>
</dbReference>
<keyword evidence="1" id="KW-0802">TPR repeat</keyword>
<evidence type="ECO:0000313" key="4">
    <source>
        <dbReference type="Proteomes" id="UP000640052"/>
    </source>
</evidence>
<dbReference type="RefSeq" id="WP_204041771.1">
    <property type="nucleotide sequence ID" value="NZ_BOOA01000024.1"/>
</dbReference>
<dbReference type="Proteomes" id="UP000640052">
    <property type="component" value="Unassembled WGS sequence"/>
</dbReference>